<reference evidence="1" key="1">
    <citation type="journal article" date="2021" name="Proc. Natl. Acad. Sci. U.S.A.">
        <title>A Catalog of Tens of Thousands of Viruses from Human Metagenomes Reveals Hidden Associations with Chronic Diseases.</title>
        <authorList>
            <person name="Tisza M.J."/>
            <person name="Buck C.B."/>
        </authorList>
    </citation>
    <scope>NUCLEOTIDE SEQUENCE</scope>
    <source>
        <strain evidence="1">CtOZu12</strain>
    </source>
</reference>
<name>A0A8D9PEQ8_9VIRU</name>
<protein>
    <submittedName>
        <fullName evidence="1">Uncharacterized protein</fullName>
    </submittedName>
</protein>
<sequence>MQTPNMKTKRKMKRYELSDYFLSLTTAEQIILLTDAGFKEGFWRESKKSDHYWMTYHFCLFNSKIERISYEFSFDVAIDLDDLKSWNDFDNLEVIDDDFGQPYNAFFRAQDSGHSFSFLDMIIKKYENKMNKLVESKILEEVKLNEANS</sequence>
<accession>A0A8D9PEQ8</accession>
<organism evidence="1">
    <name type="scientific">Bacteriophage sp</name>
    <dbReference type="NCBI Taxonomy" id="38018"/>
    <lineage>
        <taxon>Viruses</taxon>
    </lineage>
</organism>
<dbReference type="EMBL" id="BK029940">
    <property type="protein sequence ID" value="DAD55909.1"/>
    <property type="molecule type" value="Genomic_DNA"/>
</dbReference>
<evidence type="ECO:0000313" key="1">
    <source>
        <dbReference type="EMBL" id="DAD55909.1"/>
    </source>
</evidence>
<proteinExistence type="predicted"/>